<dbReference type="InterPro" id="IPR029063">
    <property type="entry name" value="SAM-dependent_MTases_sf"/>
</dbReference>
<dbReference type="Proteomes" id="UP000007800">
    <property type="component" value="Unassembled WGS sequence"/>
</dbReference>
<proteinExistence type="predicted"/>
<dbReference type="EMBL" id="GG680918">
    <property type="protein sequence ID" value="EER05762.1"/>
    <property type="molecule type" value="Genomic_DNA"/>
</dbReference>
<dbReference type="RefSeq" id="XP_002773946.1">
    <property type="nucleotide sequence ID" value="XM_002773900.1"/>
</dbReference>
<feature type="region of interest" description="Disordered" evidence="1">
    <location>
        <begin position="130"/>
        <end position="163"/>
    </location>
</feature>
<organism evidence="3">
    <name type="scientific">Perkinsus marinus (strain ATCC 50983 / TXsc)</name>
    <dbReference type="NCBI Taxonomy" id="423536"/>
    <lineage>
        <taxon>Eukaryota</taxon>
        <taxon>Sar</taxon>
        <taxon>Alveolata</taxon>
        <taxon>Perkinsozoa</taxon>
        <taxon>Perkinsea</taxon>
        <taxon>Perkinsida</taxon>
        <taxon>Perkinsidae</taxon>
        <taxon>Perkinsus</taxon>
    </lineage>
</organism>
<dbReference type="InParanoid" id="C5LCS9"/>
<protein>
    <submittedName>
        <fullName evidence="2">Uncharacterized protein</fullName>
    </submittedName>
</protein>
<evidence type="ECO:0000313" key="3">
    <source>
        <dbReference type="Proteomes" id="UP000007800"/>
    </source>
</evidence>
<evidence type="ECO:0000313" key="2">
    <source>
        <dbReference type="EMBL" id="EER05762.1"/>
    </source>
</evidence>
<accession>C5LCS9</accession>
<dbReference type="GeneID" id="9042964"/>
<dbReference type="OrthoDB" id="10514809at2759"/>
<evidence type="ECO:0000256" key="1">
    <source>
        <dbReference type="SAM" id="MobiDB-lite"/>
    </source>
</evidence>
<keyword evidence="3" id="KW-1185">Reference proteome</keyword>
<dbReference type="AlphaFoldDB" id="C5LCS9"/>
<name>C5LCS9_PERM5</name>
<gene>
    <name evidence="2" type="ORF">Pmar_PMAR011809</name>
</gene>
<dbReference type="Gene3D" id="3.40.50.150">
    <property type="entry name" value="Vaccinia Virus protein VP39"/>
    <property type="match status" value="1"/>
</dbReference>
<sequence length="359" mass="39960">MYSMQERKHARQFTELPTEVSEVLKAEAKLALAEGTVEGDKRFNILVKHLRSTKTPEGLQPLLPIKQPWMIELTPQMQQNITAAYQKVRSRIDRGEAADDVIQTPEEAERESQLVDAAYMWLMNKDKPTRVQQQLAESEERRLSPSVEPVERAPALPGAGRPYYSWETLDKAKEKEGGDKDDASTDLTVTNKDAIEQLNEEGPVFEISLTARSSSGEDDGDAEDVAQRELVRSRSQDWRTSTLPSPDVVVISFPPKSKKSEKEGSLPKLFRRWLRASAVKRIVGVFTDPKGLSKDVGHLKQLGYSPDDIRVIDAQPGTMEVVVIVELNLKSVRSHDRAAAVDNINVIGEATGAPDKLPG</sequence>
<reference evidence="2 3" key="1">
    <citation type="submission" date="2008-07" db="EMBL/GenBank/DDBJ databases">
        <authorList>
            <person name="El-Sayed N."/>
            <person name="Caler E."/>
            <person name="Inman J."/>
            <person name="Amedeo P."/>
            <person name="Hass B."/>
            <person name="Wortman J."/>
        </authorList>
    </citation>
    <scope>NUCLEOTIDE SEQUENCE [LARGE SCALE GENOMIC DNA]</scope>
    <source>
        <strain evidence="3">ATCC 50983 / TXsc</strain>
    </source>
</reference>